<feature type="region of interest" description="Disordered" evidence="1">
    <location>
        <begin position="1891"/>
        <end position="1912"/>
    </location>
</feature>
<dbReference type="EMBL" id="SJPU01000002">
    <property type="protein sequence ID" value="TWU17051.1"/>
    <property type="molecule type" value="Genomic_DNA"/>
</dbReference>
<dbReference type="NCBIfam" id="NF041518">
    <property type="entry name" value="choice_anch_Q"/>
    <property type="match status" value="1"/>
</dbReference>
<dbReference type="PROSITE" id="PS50835">
    <property type="entry name" value="IG_LIKE"/>
    <property type="match status" value="1"/>
</dbReference>
<feature type="compositionally biased region" description="Basic and acidic residues" evidence="1">
    <location>
        <begin position="4327"/>
        <end position="4336"/>
    </location>
</feature>
<evidence type="ECO:0000259" key="2">
    <source>
        <dbReference type="PROSITE" id="PS50835"/>
    </source>
</evidence>
<dbReference type="InterPro" id="IPR006626">
    <property type="entry name" value="PbH1"/>
</dbReference>
<dbReference type="SUPFAM" id="SSF51126">
    <property type="entry name" value="Pectin lyase-like"/>
    <property type="match status" value="4"/>
</dbReference>
<dbReference type="Gene3D" id="1.10.1330.10">
    <property type="entry name" value="Dockerin domain"/>
    <property type="match status" value="1"/>
</dbReference>
<dbReference type="SUPFAM" id="SSF63446">
    <property type="entry name" value="Type I dockerin domain"/>
    <property type="match status" value="1"/>
</dbReference>
<dbReference type="GO" id="GO:0000272">
    <property type="term" value="P:polysaccharide catabolic process"/>
    <property type="evidence" value="ECO:0007669"/>
    <property type="project" value="InterPro"/>
</dbReference>
<dbReference type="InterPro" id="IPR059226">
    <property type="entry name" value="Choice_anch_Q_dom"/>
</dbReference>
<comment type="caution">
    <text evidence="3">The sequence shown here is derived from an EMBL/GenBank/DDBJ whole genome shotgun (WGS) entry which is preliminary data.</text>
</comment>
<name>A0A5C6C086_9BACT</name>
<feature type="region of interest" description="Disordered" evidence="1">
    <location>
        <begin position="1525"/>
        <end position="1545"/>
    </location>
</feature>
<sequence length="4391" mass="459142">MARPTFSDRFLRRKPARRIASRRRRPFRLEQLEKRNLLATYVVNSLSDDVNDAADLNGRVTLRQALLAASFDNSRPSRLPSGEEVDIIRFADSLFTDGAKTITLKPEQHLDLISSRVPAGALFVDGSFDNADPFIADGGSVSIVGPGPDLLTIDAGGADNIFITEDVVNISGIRLTGSQQRAIRARVAPPSNYSGTVYESVNTTIDDVRIDGNRGGGIVHTQGVLTVRNSIIADNGFVGETVQQASGGGIDIAITGGRNVPSVIIEDSVIRGNQAFQGGGIANNGGQLVISRSTIEDNIAVASPTNDSSGGGIYLGSFDHQPASVAVSIDGSVIANNTADIGGGIFVANSSVIVRESLIDSNRALKSGGGVAVLEQSGLFRDPFSTDMVLLGQDSRFTLSGSTVSSNVAPIGGGIDNLGGTVSVTESTFNDNEATKDGGAIAARRTIEGVFGTNGPRTVLSNTTISGNLAADSGGGIFYDPITIGVDDDPRYSDNQKNELRSNDRLKSSLAGLNSYLRLINDTIVLNQADANADFVGSGGGLAVNEVVGSPATRLINTIVAGNTIRDIDAVQLVAPSDLGLLSSQPIRVNESRYNLISDPNTAGGLIDVGVVGVAPELNNHVGDAIGNPLDIDRILFRDLADNLGGQPQAPLFGTGRQIQRPAVHALKINSPALDAGTPFLPSATEGIHFDPSGTPIFLFGAPYPDALQSDQRGLPFLRVDESVRDAGQFERPVDIGAYESQLRPIFTSNELVVSTLGDDEDGDYSYGNLSLREAISIANRSPDRNGIRFAPSLIETESGVTSTIVLTSPLQINFDLTLSGPGSDLMQISGNDQTRMLEIGPLATVTISGLSLVDGYGARSTSLFDTISMTAGGGALYNAGDATLSDVNFHDNRSVDDGVNLVNSVLFLSSGGGAILNTGTMSISNSVVSNNQSDTDGGGIANVLPETGRLRNSSLQIGPNVEIKNNNAGSLAGNAGGGEHRGGGIYSETPLTIIDSTVQGNVARGEGGGAYSGPNQTGFSSSLTVQRSTFTLNTSNGGGGGAIRSLAELSVFDTSVVTNAAVNEQGDTAIGGGIYATAQDANSVLIERSTVSDNIVDSVKSLGGGIAIDLLRSVRGFAKPGESFTILSSTIAENTAKGGANALGGGVFVFGGGVPVIRDSTIALNHLEGLLHHGPGIFLDGPASMGNTIVAANTSAASSNATISVGEQVYIYAAPEPSLQITNNAPFLSSINDGYQGELRLTEASIIPSFNGSQSGIAGASSGVNTTLVLNDDPNLSPQLRDNGGRTQTIAVGANSNAIDNGIRQGLLDQRGFPVTDQAASIFDAAGADNEFGDIGAYESSQIRTAKFTSEIRDASQFGTGDALVFGQGFDDGRPNSNIPKAPGFLGIEFDKTFSVGPGIATDPLFGTKWGADAKADVDGRIGIEYGYYVNSGSVDTFYDGVFAYSINKTSDTEYVIGTGTELTGGSLYTVSPRISAYADLVFSFNATLSGTGCVVACASGTLPIGVNEKIPLFSINRQLEDANGNKQFSKPDGGLTTDSEGGKNPAAFDGNIVIAGLNLSSLLAYDFDDDESQTDEVAKAREAKRKAEIAKAQGKPGDHDAEIRKAIDDEKKATQKKSGDETGGGAGLSVSFGQAEDLLGVKADVSVGGSVKVGGVKVGVEKPLGSLSLTVPDVQLTDHEFDNAQHRLSATTDDFARGSDLDAKRNIASLSVDVGAIGPLGTYNLSAGPIDVSATTVSYVITPRLAVKQSVSVEPYFDATHQAAFDFTFDGGGTIDVYAGANGSPQAIASGGSISFMPGTEIRVNSNGKTNVHVTPSVNLGNRFSNDIGLDLDVQGLLEILKLKLSAFGTDLIDLGPLYRESQTLLDNFDIGSIFASTFDLPSTRTELAGFDLDSPDPGSERDGKTPGGAFLLTSGTPTQIDPVDNQTTYFTVPLIGPDGVVHTDVKFQTQGNDTVLIRPPYAGLTLELLDGNGNVQSAYVVDVGGSTFQPGNGPQSWRLRGFEDLLGSEATFGVKFSNGAERHVTVTAEGGAPLTQKGDHVSQLLTAAKQAEFEAKANLFVRDNDFTLDIDGDGKLLPTTDGTLIARYMAGKTDSALIDGITSTDVVSSTATRTTASEILAYLQGLESKGRLDVDDNDAVEASVDGVLILRHFSGIGATSTTQAALTAGLVFSPSSQRTLPADIRAFIDGGTSPALNQTYADDVLSFSDRPDLPQFPVASDAVIGSSPYAPLQAAFDRAIGVYDLATFGDLVPFEDLYLVDEDDANVRTLVRSSAAGTPGRRIDVPTELQRFLSDPLSPEIDVLTERIQRVTRTQSLGVEEPIFVRIPAAAGYEFNVPTGLAVTQLQFDAGAGGNALLDHTVANSGTDIDFDLFIPATSQWFEISMSTPFTLPAGTTQFELYPRPLVSLQALDPVNQTKPDLDLNVGLVLSGPATPVPNLTVKILADQQSTVNLDEILIGADQTAPYQTRIARDGAYLSVSTNGVPAILSTQDHPSQTTGTHAYTYASLDSSRYAVADDPSRTPALVITGIPNTSDTLTLDGRGGPLYQSFRFDAEPGQLAPASGWSDGIDVQGQGVVVDLRSSAIHGVQRIDMRGSGANSLTVTPKSLYDNASEGKPLIVIAGADDTVTLSEAASWTKLPTQVTDPVSGLMFDVFENSFEQGSDPVLSYPVVLWVSVAGNTPAAPAPPAVPDFPFPASTLTKAVDNPIQAPGQVVMIPPSDTDLTLGEKFTIDVQYNIDASTTVPPALLLEIHYDSTRVAFSGVPFLLGAGLVNGANANNAEFEVVSDNDLRTDTTIILSWNSFLGAWPADSTTPEKLATIEFQGLDVSGVSDIRVTGVSSNGFLLDADHSVRVTLEGNLPPTFTAVAPPAVHEDSGPQSFELVTTSDAIELGQSIKGFSVSQLSRRSLFAVPPMIDANGLLTYTPAPNASGASSFVVVALDDAGGLGSGSGTSAPQTFTIHVTPRNDAPSFTAIDPPVVDSDNGQQTVVGWASNFVPGPADEASQSIRAYVVSTVDTDMFDVLPAVDVAGNLTYTPKPNVVGRARFTVSAQDDGGTANGGTDTSVPIAYGITLIDPPNITVQPENAVGVFNHEGSLTVTATGNDPLQYQWIIHEDKAVDGYLLGADKRTLTFPQLLENETGDYQVIVTDSGGSTISDSVSLGAQLDFQNNPFHFIYDSTNSVGFNDPVEGDGYKQDLETAAAYVQRLLFNFLPAGVKVDVLVRSLEGMIPKVEIDSEYEISGPGFIRSVASEKLASGNDLNGSAIDVTLDVTFPSSASPFTFEWSVDELQSNPDTAIDTVSFLLHELTHLFGFDSNIQQDGTSRVSSESDDGRGRVWTEFDRHLGDKDGHLLIDPVSFELNQAMWDRISTGGRDANGGGTPDGGLYFHGAIASGPSSLGGYNGPIPIYSPPIWVEGESGRHLALSDTDSLMTAGLLTGLRPLEHSKVEKAILRDTGYKVDESNLPTFTSIPATYEATGPSGISVSALTASATDDSDPNPIVTAIAAGASFLFPDHTLPLGKTRVLFQAIDYFGNVRFAEQEISVVDTTAPSLLLERDTVVLDAGQSLSNALAMINPQATDLVDEFPTIVNDAPAVLPNGMTTIVFTATDRSGNVSTATATVSTAKETPVVTWANPGDIVAGTALGASQLNASANVPGNFVYTPAIGAILSAGASRSLSVTFTPTDTVTYESVTASVTLNVLNQKDPDIAWPMPADIVFGSALSMAQLNATSTALGTFVYTPALDTALNAGNGQTLSVTFTPDDTTRFNTITKTTSINVLKADPVVAWTDPTAIFAGVALGTDELNATANIPGSFVYLPASGTVLTAGTSQSLSTTFTPTDTSNYNTVTTSVTINVLALSLDFGDAPSQTQSGFDSNYPVTKNQDGASHVVGSLFLGAAVEAEIDGTASQDAAGDTDDDGIFFLTNPVVGTSTTSSVRVHSSGTGIVDAWLDFNRDGDWNDLGEKIISGAIVNAGDTLISYPVPAGALAGSSYARFRLSTLGSDLPTGPAEDGEVEDSQVDLLSGTASPTVTLRSVTSDNMLSLGPDFVRLISGTLTQFEAPNDQVGTIDYQPLTTPEAINVVLSADYAVTADQIQFRAFADGSSVNLSGAGGSIDLTNVATQAAQGRVTLDLTHGDTSSATIDAGLAQKWSSDTLPMQVMIGANDHLLFTHAEEWRMTDPVGMGSTFQLTAATQSGDAAIIVSAAQPWQNFIRLNDVNVDGFVTALDALRVINELNEPKFSDSDGRLFDRASLTENPRSYYDTNGDGLVTALDALRVINELNTQPAGGEPIENASQGWSLAAKVTPLAVARHIRTSNGESVPTREELRVSPRSDNPSVMSTDLVMRQRAPADRRSFSADENSLADKDLHAVDELFAKEAFADIRVL</sequence>
<dbReference type="Proteomes" id="UP000319908">
    <property type="component" value="Unassembled WGS sequence"/>
</dbReference>
<dbReference type="Gene3D" id="2.60.40.10">
    <property type="entry name" value="Immunoglobulins"/>
    <property type="match status" value="1"/>
</dbReference>
<dbReference type="InterPro" id="IPR036179">
    <property type="entry name" value="Ig-like_dom_sf"/>
</dbReference>
<proteinExistence type="predicted"/>
<accession>A0A5C6C086</accession>
<feature type="domain" description="Ig-like" evidence="2">
    <location>
        <begin position="3082"/>
        <end position="3165"/>
    </location>
</feature>
<dbReference type="InterPro" id="IPR045474">
    <property type="entry name" value="GEVED"/>
</dbReference>
<evidence type="ECO:0000256" key="1">
    <source>
        <dbReference type="SAM" id="MobiDB-lite"/>
    </source>
</evidence>
<keyword evidence="4" id="KW-1185">Reference proteome</keyword>
<dbReference type="InterPro" id="IPR036439">
    <property type="entry name" value="Dockerin_dom_sf"/>
</dbReference>
<dbReference type="RefSeq" id="WP_146408559.1">
    <property type="nucleotide sequence ID" value="NZ_SJPU01000002.1"/>
</dbReference>
<evidence type="ECO:0000313" key="4">
    <source>
        <dbReference type="Proteomes" id="UP000319908"/>
    </source>
</evidence>
<gene>
    <name evidence="3" type="ORF">Poly21_42600</name>
</gene>
<dbReference type="InterPro" id="IPR013783">
    <property type="entry name" value="Ig-like_fold"/>
</dbReference>
<dbReference type="Pfam" id="PF20009">
    <property type="entry name" value="GEVED"/>
    <property type="match status" value="1"/>
</dbReference>
<dbReference type="Pfam" id="PF00404">
    <property type="entry name" value="Dockerin_1"/>
    <property type="match status" value="1"/>
</dbReference>
<evidence type="ECO:0000313" key="3">
    <source>
        <dbReference type="EMBL" id="TWU17051.1"/>
    </source>
</evidence>
<dbReference type="OrthoDB" id="292920at2"/>
<reference evidence="3 4" key="1">
    <citation type="journal article" date="2020" name="Antonie Van Leeuwenhoek">
        <title>Rhodopirellula heiligendammensis sp. nov., Rhodopirellula pilleata sp. nov., and Rhodopirellula solitaria sp. nov. isolated from natural or artificial marine surfaces in Northern Germany and California, USA, and emended description of the genus Rhodopirellula.</title>
        <authorList>
            <person name="Kallscheuer N."/>
            <person name="Wiegand S."/>
            <person name="Jogler M."/>
            <person name="Boedeker C."/>
            <person name="Peeters S.H."/>
            <person name="Rast P."/>
            <person name="Heuer A."/>
            <person name="Jetten M.S.M."/>
            <person name="Rohde M."/>
            <person name="Jogler C."/>
        </authorList>
    </citation>
    <scope>NUCLEOTIDE SEQUENCE [LARGE SCALE GENOMIC DNA]</scope>
    <source>
        <strain evidence="3 4">Poly21</strain>
    </source>
</reference>
<dbReference type="GO" id="GO:0004553">
    <property type="term" value="F:hydrolase activity, hydrolyzing O-glycosyl compounds"/>
    <property type="evidence" value="ECO:0007669"/>
    <property type="project" value="InterPro"/>
</dbReference>
<feature type="region of interest" description="Disordered" evidence="1">
    <location>
        <begin position="4323"/>
        <end position="4343"/>
    </location>
</feature>
<dbReference type="InterPro" id="IPR011050">
    <property type="entry name" value="Pectin_lyase_fold/virulence"/>
</dbReference>
<dbReference type="InterPro" id="IPR007110">
    <property type="entry name" value="Ig-like_dom"/>
</dbReference>
<dbReference type="InterPro" id="IPR002105">
    <property type="entry name" value="Dockerin_1_rpt"/>
</dbReference>
<dbReference type="SUPFAM" id="SSF48726">
    <property type="entry name" value="Immunoglobulin"/>
    <property type="match status" value="1"/>
</dbReference>
<protein>
    <submittedName>
        <fullName evidence="3">Dockerin type I repeat protein</fullName>
    </submittedName>
</protein>
<organism evidence="3 4">
    <name type="scientific">Allorhodopirellula heiligendammensis</name>
    <dbReference type="NCBI Taxonomy" id="2714739"/>
    <lineage>
        <taxon>Bacteria</taxon>
        <taxon>Pseudomonadati</taxon>
        <taxon>Planctomycetota</taxon>
        <taxon>Planctomycetia</taxon>
        <taxon>Pirellulales</taxon>
        <taxon>Pirellulaceae</taxon>
        <taxon>Allorhodopirellula</taxon>
    </lineage>
</organism>
<dbReference type="SMART" id="SM00710">
    <property type="entry name" value="PbH1"/>
    <property type="match status" value="15"/>
</dbReference>